<evidence type="ECO:0000313" key="3">
    <source>
        <dbReference type="Proteomes" id="UP001500822"/>
    </source>
</evidence>
<sequence>MTARPCHRCGEPIPADTYCPPCNPGDTKPTAHRRGYDSTWTRLSRRARRLQPFCTDCSATTDLQADHSPEAWERRAQGLTIRLADIDVVCGPCNRARGQAKQGGYRKSPGQRPEGKARSALHFGLSTEKDGGGSGEGRSEGRGL</sequence>
<reference evidence="3" key="1">
    <citation type="journal article" date="2019" name="Int. J. Syst. Evol. Microbiol.">
        <title>The Global Catalogue of Microorganisms (GCM) 10K type strain sequencing project: providing services to taxonomists for standard genome sequencing and annotation.</title>
        <authorList>
            <consortium name="The Broad Institute Genomics Platform"/>
            <consortium name="The Broad Institute Genome Sequencing Center for Infectious Disease"/>
            <person name="Wu L."/>
            <person name="Ma J."/>
        </authorList>
    </citation>
    <scope>NUCLEOTIDE SEQUENCE [LARGE SCALE GENOMIC DNA]</scope>
    <source>
        <strain evidence="3">JCM 18077</strain>
    </source>
</reference>
<evidence type="ECO:0000313" key="2">
    <source>
        <dbReference type="EMBL" id="GAA4756021.1"/>
    </source>
</evidence>
<gene>
    <name evidence="2" type="ORF">GCM10023217_29870</name>
</gene>
<protein>
    <recommendedName>
        <fullName evidence="4">HNH endonuclease</fullName>
    </recommendedName>
</protein>
<comment type="caution">
    <text evidence="2">The sequence shown here is derived from an EMBL/GenBank/DDBJ whole genome shotgun (WGS) entry which is preliminary data.</text>
</comment>
<name>A0ABP8ZGC6_9ACTN</name>
<keyword evidence="3" id="KW-1185">Reference proteome</keyword>
<dbReference type="EMBL" id="BAABIE010000015">
    <property type="protein sequence ID" value="GAA4756021.1"/>
    <property type="molecule type" value="Genomic_DNA"/>
</dbReference>
<organism evidence="2 3">
    <name type="scientific">Gordonia alkaliphila</name>
    <dbReference type="NCBI Taxonomy" id="1053547"/>
    <lineage>
        <taxon>Bacteria</taxon>
        <taxon>Bacillati</taxon>
        <taxon>Actinomycetota</taxon>
        <taxon>Actinomycetes</taxon>
        <taxon>Mycobacteriales</taxon>
        <taxon>Gordoniaceae</taxon>
        <taxon>Gordonia</taxon>
    </lineage>
</organism>
<evidence type="ECO:0000256" key="1">
    <source>
        <dbReference type="SAM" id="MobiDB-lite"/>
    </source>
</evidence>
<evidence type="ECO:0008006" key="4">
    <source>
        <dbReference type="Google" id="ProtNLM"/>
    </source>
</evidence>
<feature type="region of interest" description="Disordered" evidence="1">
    <location>
        <begin position="96"/>
        <end position="144"/>
    </location>
</feature>
<proteinExistence type="predicted"/>
<feature type="compositionally biased region" description="Basic and acidic residues" evidence="1">
    <location>
        <begin position="127"/>
        <end position="144"/>
    </location>
</feature>
<dbReference type="Proteomes" id="UP001500822">
    <property type="component" value="Unassembled WGS sequence"/>
</dbReference>
<accession>A0ABP8ZGC6</accession>